<keyword evidence="1" id="KW-0472">Membrane</keyword>
<accession>A0AAW1EUX5</accession>
<protein>
    <recommendedName>
        <fullName evidence="4">Secreted protein</fullName>
    </recommendedName>
</protein>
<sequence length="89" mass="10595">MPEPIHILICGVIYSFILQFHLCFLLVTRRSHGARHGASLEYIRKLFFILIRAFTTQRYRDKYRLSWIISPDTCPSHVVSQNQRHPLDR</sequence>
<evidence type="ECO:0000313" key="3">
    <source>
        <dbReference type="Proteomes" id="UP001488805"/>
    </source>
</evidence>
<keyword evidence="1" id="KW-0812">Transmembrane</keyword>
<keyword evidence="3" id="KW-1185">Reference proteome</keyword>
<comment type="caution">
    <text evidence="2">The sequence shown here is derived from an EMBL/GenBank/DDBJ whole genome shotgun (WGS) entry which is preliminary data.</text>
</comment>
<gene>
    <name evidence="2" type="ORF">VZT92_015080</name>
</gene>
<keyword evidence="1" id="KW-1133">Transmembrane helix</keyword>
<proteinExistence type="predicted"/>
<reference evidence="2 3" key="1">
    <citation type="journal article" date="2024" name="Genome Biol. Evol.">
        <title>Chromosome-level genome assembly of the viviparous eelpout Zoarces viviparus.</title>
        <authorList>
            <person name="Fuhrmann N."/>
            <person name="Brasseur M.V."/>
            <person name="Bakowski C.E."/>
            <person name="Podsiadlowski L."/>
            <person name="Prost S."/>
            <person name="Krehenwinkel H."/>
            <person name="Mayer C."/>
        </authorList>
    </citation>
    <scope>NUCLEOTIDE SEQUENCE [LARGE SCALE GENOMIC DNA]</scope>
    <source>
        <strain evidence="2">NO-MEL_2022_Ind0_liver</strain>
    </source>
</reference>
<evidence type="ECO:0000313" key="2">
    <source>
        <dbReference type="EMBL" id="KAK9526379.1"/>
    </source>
</evidence>
<feature type="transmembrane region" description="Helical" evidence="1">
    <location>
        <begin position="6"/>
        <end position="27"/>
    </location>
</feature>
<name>A0AAW1EUX5_ZOAVI</name>
<dbReference type="AlphaFoldDB" id="A0AAW1EUX5"/>
<dbReference type="EMBL" id="JBCEZU010000123">
    <property type="protein sequence ID" value="KAK9526379.1"/>
    <property type="molecule type" value="Genomic_DNA"/>
</dbReference>
<evidence type="ECO:0000256" key="1">
    <source>
        <dbReference type="SAM" id="Phobius"/>
    </source>
</evidence>
<dbReference type="Proteomes" id="UP001488805">
    <property type="component" value="Unassembled WGS sequence"/>
</dbReference>
<evidence type="ECO:0008006" key="4">
    <source>
        <dbReference type="Google" id="ProtNLM"/>
    </source>
</evidence>
<organism evidence="2 3">
    <name type="scientific">Zoarces viviparus</name>
    <name type="common">Viviparous eelpout</name>
    <name type="synonym">Blennius viviparus</name>
    <dbReference type="NCBI Taxonomy" id="48416"/>
    <lineage>
        <taxon>Eukaryota</taxon>
        <taxon>Metazoa</taxon>
        <taxon>Chordata</taxon>
        <taxon>Craniata</taxon>
        <taxon>Vertebrata</taxon>
        <taxon>Euteleostomi</taxon>
        <taxon>Actinopterygii</taxon>
        <taxon>Neopterygii</taxon>
        <taxon>Teleostei</taxon>
        <taxon>Neoteleostei</taxon>
        <taxon>Acanthomorphata</taxon>
        <taxon>Eupercaria</taxon>
        <taxon>Perciformes</taxon>
        <taxon>Cottioidei</taxon>
        <taxon>Zoarcales</taxon>
        <taxon>Zoarcidae</taxon>
        <taxon>Zoarcinae</taxon>
        <taxon>Zoarces</taxon>
    </lineage>
</organism>